<dbReference type="EMBL" id="PVUE01000002">
    <property type="protein sequence ID" value="PRZ43590.1"/>
    <property type="molecule type" value="Genomic_DNA"/>
</dbReference>
<feature type="transmembrane region" description="Helical" evidence="5">
    <location>
        <begin position="309"/>
        <end position="330"/>
    </location>
</feature>
<evidence type="ECO:0000313" key="8">
    <source>
        <dbReference type="Proteomes" id="UP000237752"/>
    </source>
</evidence>
<comment type="subcellular location">
    <subcellularLocation>
        <location evidence="1">Cell membrane</location>
        <topology evidence="1">Multi-pass membrane protein</topology>
    </subcellularLocation>
</comment>
<evidence type="ECO:0000256" key="3">
    <source>
        <dbReference type="ARBA" id="ARBA00022989"/>
    </source>
</evidence>
<evidence type="ECO:0000256" key="2">
    <source>
        <dbReference type="ARBA" id="ARBA00022692"/>
    </source>
</evidence>
<organism evidence="7 8">
    <name type="scientific">Antricoccus suffuscus</name>
    <dbReference type="NCBI Taxonomy" id="1629062"/>
    <lineage>
        <taxon>Bacteria</taxon>
        <taxon>Bacillati</taxon>
        <taxon>Actinomycetota</taxon>
        <taxon>Actinomycetes</taxon>
        <taxon>Geodermatophilales</taxon>
        <taxon>Antricoccaceae</taxon>
        <taxon>Antricoccus</taxon>
    </lineage>
</organism>
<dbReference type="PROSITE" id="PS50850">
    <property type="entry name" value="MFS"/>
    <property type="match status" value="1"/>
</dbReference>
<dbReference type="Gene3D" id="1.20.1250.20">
    <property type="entry name" value="MFS general substrate transporter like domains"/>
    <property type="match status" value="1"/>
</dbReference>
<dbReference type="PANTHER" id="PTHR23508:SF10">
    <property type="entry name" value="CARBOXYLIC ACID TRANSPORTER PROTEIN HOMOLOG"/>
    <property type="match status" value="1"/>
</dbReference>
<dbReference type="InterPro" id="IPR020846">
    <property type="entry name" value="MFS_dom"/>
</dbReference>
<evidence type="ECO:0000256" key="4">
    <source>
        <dbReference type="ARBA" id="ARBA00023136"/>
    </source>
</evidence>
<accession>A0A2T1A4Q9</accession>
<dbReference type="Pfam" id="PF07690">
    <property type="entry name" value="MFS_1"/>
    <property type="match status" value="1"/>
</dbReference>
<feature type="domain" description="Major facilitator superfamily (MFS) profile" evidence="6">
    <location>
        <begin position="27"/>
        <end position="421"/>
    </location>
</feature>
<name>A0A2T1A4Q9_9ACTN</name>
<dbReference type="GO" id="GO:0046943">
    <property type="term" value="F:carboxylic acid transmembrane transporter activity"/>
    <property type="evidence" value="ECO:0007669"/>
    <property type="project" value="TreeGrafter"/>
</dbReference>
<feature type="transmembrane region" description="Helical" evidence="5">
    <location>
        <begin position="397"/>
        <end position="416"/>
    </location>
</feature>
<feature type="transmembrane region" description="Helical" evidence="5">
    <location>
        <begin position="278"/>
        <end position="297"/>
    </location>
</feature>
<dbReference type="InterPro" id="IPR005829">
    <property type="entry name" value="Sugar_transporter_CS"/>
</dbReference>
<proteinExistence type="predicted"/>
<dbReference type="PROSITE" id="PS00216">
    <property type="entry name" value="SUGAR_TRANSPORT_1"/>
    <property type="match status" value="1"/>
</dbReference>
<evidence type="ECO:0000313" key="7">
    <source>
        <dbReference type="EMBL" id="PRZ43590.1"/>
    </source>
</evidence>
<keyword evidence="4 5" id="KW-0472">Membrane</keyword>
<dbReference type="Proteomes" id="UP000237752">
    <property type="component" value="Unassembled WGS sequence"/>
</dbReference>
<feature type="transmembrane region" description="Helical" evidence="5">
    <location>
        <begin position="62"/>
        <end position="85"/>
    </location>
</feature>
<keyword evidence="3 5" id="KW-1133">Transmembrane helix</keyword>
<feature type="transmembrane region" description="Helical" evidence="5">
    <location>
        <begin position="92"/>
        <end position="110"/>
    </location>
</feature>
<dbReference type="PANTHER" id="PTHR23508">
    <property type="entry name" value="CARBOXYLIC ACID TRANSPORTER PROTEIN HOMOLOG"/>
    <property type="match status" value="1"/>
</dbReference>
<feature type="transmembrane region" description="Helical" evidence="5">
    <location>
        <begin position="240"/>
        <end position="258"/>
    </location>
</feature>
<gene>
    <name evidence="7" type="ORF">CLV47_102280</name>
</gene>
<feature type="transmembrane region" description="Helical" evidence="5">
    <location>
        <begin position="336"/>
        <end position="359"/>
    </location>
</feature>
<dbReference type="SUPFAM" id="SSF103473">
    <property type="entry name" value="MFS general substrate transporter"/>
    <property type="match status" value="1"/>
</dbReference>
<feature type="transmembrane region" description="Helical" evidence="5">
    <location>
        <begin position="150"/>
        <end position="170"/>
    </location>
</feature>
<comment type="caution">
    <text evidence="7">The sequence shown here is derived from an EMBL/GenBank/DDBJ whole genome shotgun (WGS) entry which is preliminary data.</text>
</comment>
<dbReference type="OrthoDB" id="9787026at2"/>
<feature type="transmembrane region" description="Helical" evidence="5">
    <location>
        <begin position="371"/>
        <end position="391"/>
    </location>
</feature>
<dbReference type="RefSeq" id="WP_106347736.1">
    <property type="nucleotide sequence ID" value="NZ_PVUE01000002.1"/>
</dbReference>
<sequence>MSTDPATLEAQVAASADTYTPKQRRRVLAAASLGWGLEYFDFMLPTLLSVAIMAHYNVDAGTFSAALMVQLVGSAVGGLIFGWLGDKFGRRATLIWSILIYSVATGLIVFTPPFAVFVLLRFFAGLGTGGEWAVGFAWINEVWKPKRRGFSGSLIQASLWPAYALAILVSQVVVEWQWAFLIGLAPVLACVWIRLTCPESKQWEELQRLKADGKLSDEIQAKARRSAWVQIFMKENRKTLLLGVLVAFGAQWVPYTATTWMPTLLREDLGMTKGESSNVLYIAAAISFVSFIAAGWLSDRYGRRRVCVWFAGLQALTFGVMFVIAALGASLQPYVILYWLASVFLGYFGIFGAWFGELFPTRIRALGSAAAYNVGRGLSSLGTIIGGAIAVSQGYSYAVSMAVVGCLVVALVGSLLGDRTGREIHAEE</sequence>
<evidence type="ECO:0000256" key="5">
    <source>
        <dbReference type="SAM" id="Phobius"/>
    </source>
</evidence>
<feature type="transmembrane region" description="Helical" evidence="5">
    <location>
        <begin position="27"/>
        <end position="56"/>
    </location>
</feature>
<dbReference type="GO" id="GO:0005886">
    <property type="term" value="C:plasma membrane"/>
    <property type="evidence" value="ECO:0007669"/>
    <property type="project" value="UniProtKB-SubCell"/>
</dbReference>
<dbReference type="AlphaFoldDB" id="A0A2T1A4Q9"/>
<dbReference type="InterPro" id="IPR036259">
    <property type="entry name" value="MFS_trans_sf"/>
</dbReference>
<keyword evidence="8" id="KW-1185">Reference proteome</keyword>
<dbReference type="InterPro" id="IPR011701">
    <property type="entry name" value="MFS"/>
</dbReference>
<keyword evidence="2 5" id="KW-0812">Transmembrane</keyword>
<feature type="transmembrane region" description="Helical" evidence="5">
    <location>
        <begin position="176"/>
        <end position="195"/>
    </location>
</feature>
<evidence type="ECO:0000256" key="1">
    <source>
        <dbReference type="ARBA" id="ARBA00004651"/>
    </source>
</evidence>
<protein>
    <submittedName>
        <fullName evidence="7">Putative MFS family arabinose efflux permease</fullName>
    </submittedName>
</protein>
<reference evidence="7 8" key="1">
    <citation type="submission" date="2018-03" db="EMBL/GenBank/DDBJ databases">
        <title>Genomic Encyclopedia of Archaeal and Bacterial Type Strains, Phase II (KMG-II): from individual species to whole genera.</title>
        <authorList>
            <person name="Goeker M."/>
        </authorList>
    </citation>
    <scope>NUCLEOTIDE SEQUENCE [LARGE SCALE GENOMIC DNA]</scope>
    <source>
        <strain evidence="7 8">DSM 100065</strain>
    </source>
</reference>
<evidence type="ECO:0000259" key="6">
    <source>
        <dbReference type="PROSITE" id="PS50850"/>
    </source>
</evidence>
<feature type="transmembrane region" description="Helical" evidence="5">
    <location>
        <begin position="116"/>
        <end position="138"/>
    </location>
</feature>